<reference evidence="3" key="1">
    <citation type="journal article" date="2012" name="Nat. Genet.">
        <title>Whole-genome sequence of Schistosoma haematobium.</title>
        <authorList>
            <person name="Young N.D."/>
            <person name="Jex A.R."/>
            <person name="Li B."/>
            <person name="Liu S."/>
            <person name="Yang L."/>
            <person name="Xiong Z."/>
            <person name="Li Y."/>
            <person name="Cantacessi C."/>
            <person name="Hall R.S."/>
            <person name="Xu X."/>
            <person name="Chen F."/>
            <person name="Wu X."/>
            <person name="Zerlotini A."/>
            <person name="Oliveira G."/>
            <person name="Hofmann A."/>
            <person name="Zhang G."/>
            <person name="Fang X."/>
            <person name="Kang Y."/>
            <person name="Campbell B.E."/>
            <person name="Loukas A."/>
            <person name="Ranganathan S."/>
            <person name="Rollinson D."/>
            <person name="Rinaldi G."/>
            <person name="Brindley P.J."/>
            <person name="Yang H."/>
            <person name="Wang J."/>
            <person name="Wang J."/>
            <person name="Gasser R.B."/>
        </authorList>
    </citation>
    <scope>NUCLEOTIDE SEQUENCE [LARGE SCALE GENOMIC DNA]</scope>
</reference>
<evidence type="ECO:0000256" key="1">
    <source>
        <dbReference type="SAM" id="MobiDB-lite"/>
    </source>
</evidence>
<proteinExistence type="predicted"/>
<gene>
    <name evidence="3" type="ORF">MS3_08580</name>
</gene>
<dbReference type="STRING" id="6185.A0A094ZYS2"/>
<protein>
    <recommendedName>
        <fullName evidence="2">DUF4456 domain-containing protein</fullName>
    </recommendedName>
</protein>
<sequence length="454" mass="53169">MNISGTYESTNLNSNNNNKQVLLDDNQKLEPLPVNTSIKSHRGKREMNSSTTNGIVPKTNRRKKNIPHPTANKTVVKHNRPQAYYDIFGKDVTSLEDSVEISNSNMKQINIEQVTYVGRIQKICRENLHNALHLSENYYRQKGIRQPTHPDFIKSTFDDAANTIVTNLKTLFTEAELYRNSCMNIHQNRIEFDLNQLNELRIKYNNQLQLELCHLKNQYQLMILLKQENERQLNFIKLLNKLKRIKLQIIHKGRQLFNQRLSHLTDYLFIRLDSLIGSDQIDHPDNDHDPPKPKKLMIHILDKSLTHLNDNQISSNAKEDLDRGKRTWEGVKFSELMIQTNDHLESINNLTKSNLNKPLKHEKQSMLKSSRNILNNNSTELHNTNQDDNYCIVSAKTTKAHMSTLKYRDIAVVEFRLFTQNLLELIEMEFTHAMKDNDKHKQQWIENVNLFNKT</sequence>
<name>A0A094ZYS2_SCHHA</name>
<feature type="region of interest" description="Disordered" evidence="1">
    <location>
        <begin position="40"/>
        <end position="72"/>
    </location>
</feature>
<dbReference type="Pfam" id="PF14644">
    <property type="entry name" value="DUF4456"/>
    <property type="match status" value="2"/>
</dbReference>
<dbReference type="AlphaFoldDB" id="A0A094ZYS2"/>
<evidence type="ECO:0000313" key="3">
    <source>
        <dbReference type="EMBL" id="KGB40120.1"/>
    </source>
</evidence>
<organism evidence="3">
    <name type="scientific">Schistosoma haematobium</name>
    <name type="common">Blood fluke</name>
    <dbReference type="NCBI Taxonomy" id="6185"/>
    <lineage>
        <taxon>Eukaryota</taxon>
        <taxon>Metazoa</taxon>
        <taxon>Spiralia</taxon>
        <taxon>Lophotrochozoa</taxon>
        <taxon>Platyhelminthes</taxon>
        <taxon>Trematoda</taxon>
        <taxon>Digenea</taxon>
        <taxon>Strigeidida</taxon>
        <taxon>Schistosomatoidea</taxon>
        <taxon>Schistosomatidae</taxon>
        <taxon>Schistosoma</taxon>
    </lineage>
</organism>
<accession>A0A094ZYS2</accession>
<feature type="domain" description="DUF4456" evidence="2">
    <location>
        <begin position="132"/>
        <end position="185"/>
    </location>
</feature>
<evidence type="ECO:0000259" key="2">
    <source>
        <dbReference type="Pfam" id="PF14644"/>
    </source>
</evidence>
<dbReference type="InterPro" id="IPR027914">
    <property type="entry name" value="DUF4456"/>
</dbReference>
<feature type="domain" description="DUF4456" evidence="2">
    <location>
        <begin position="191"/>
        <end position="295"/>
    </location>
</feature>
<dbReference type="EMBL" id="KL251374">
    <property type="protein sequence ID" value="KGB40120.1"/>
    <property type="molecule type" value="Genomic_DNA"/>
</dbReference>